<comment type="caution">
    <text evidence="2">The sequence shown here is derived from an EMBL/GenBank/DDBJ whole genome shotgun (WGS) entry which is preliminary data.</text>
</comment>
<feature type="transmembrane region" description="Helical" evidence="1">
    <location>
        <begin position="67"/>
        <end position="93"/>
    </location>
</feature>
<keyword evidence="1" id="KW-0812">Transmembrane</keyword>
<proteinExistence type="predicted"/>
<dbReference type="RefSeq" id="WP_098460841.1">
    <property type="nucleotide sequence ID" value="NZ_PDJC01000001.1"/>
</dbReference>
<dbReference type="AlphaFoldDB" id="A0A2A9CV08"/>
<evidence type="ECO:0000313" key="2">
    <source>
        <dbReference type="EMBL" id="PFG17409.1"/>
    </source>
</evidence>
<organism evidence="2 3">
    <name type="scientific">Propionicimonas paludicola</name>
    <dbReference type="NCBI Taxonomy" id="185243"/>
    <lineage>
        <taxon>Bacteria</taxon>
        <taxon>Bacillati</taxon>
        <taxon>Actinomycetota</taxon>
        <taxon>Actinomycetes</taxon>
        <taxon>Propionibacteriales</taxon>
        <taxon>Nocardioidaceae</taxon>
        <taxon>Propionicimonas</taxon>
    </lineage>
</organism>
<reference evidence="2 3" key="1">
    <citation type="submission" date="2017-10" db="EMBL/GenBank/DDBJ databases">
        <title>Sequencing the genomes of 1000 actinobacteria strains.</title>
        <authorList>
            <person name="Klenk H.-P."/>
        </authorList>
    </citation>
    <scope>NUCLEOTIDE SEQUENCE [LARGE SCALE GENOMIC DNA]</scope>
    <source>
        <strain evidence="2 3">DSM 15597</strain>
    </source>
</reference>
<name>A0A2A9CV08_9ACTN</name>
<evidence type="ECO:0000256" key="1">
    <source>
        <dbReference type="SAM" id="Phobius"/>
    </source>
</evidence>
<feature type="transmembrane region" description="Helical" evidence="1">
    <location>
        <begin position="32"/>
        <end position="55"/>
    </location>
</feature>
<sequence length="103" mass="10373">MSILAWVLVGAATAFAIKLAGYLLPQSLLDRPPVTELAAAMTVGLLASLTVMNTVANGQSLAFDSRLLALGAAAIALKLKAPYLVVVLAGGLASALGRLCGLP</sequence>
<accession>A0A2A9CV08</accession>
<keyword evidence="1" id="KW-1133">Transmembrane helix</keyword>
<keyword evidence="1" id="KW-0472">Membrane</keyword>
<evidence type="ECO:0000313" key="3">
    <source>
        <dbReference type="Proteomes" id="UP000226079"/>
    </source>
</evidence>
<keyword evidence="3" id="KW-1185">Reference proteome</keyword>
<dbReference type="Proteomes" id="UP000226079">
    <property type="component" value="Unassembled WGS sequence"/>
</dbReference>
<protein>
    <submittedName>
        <fullName evidence="2">Branched-subunit amino acid transport protein AzlD</fullName>
    </submittedName>
</protein>
<dbReference type="OrthoDB" id="3733498at2"/>
<dbReference type="EMBL" id="PDJC01000001">
    <property type="protein sequence ID" value="PFG17409.1"/>
    <property type="molecule type" value="Genomic_DNA"/>
</dbReference>
<gene>
    <name evidence="2" type="ORF">ATK74_1978</name>
</gene>